<dbReference type="InterPro" id="IPR002328">
    <property type="entry name" value="ADH_Zn_CS"/>
</dbReference>
<keyword evidence="2" id="KW-0862">Zinc</keyword>
<dbReference type="Proteomes" id="UP000240739">
    <property type="component" value="Unassembled WGS sequence"/>
</dbReference>
<proteinExistence type="predicted"/>
<dbReference type="InterPro" id="IPR011032">
    <property type="entry name" value="GroES-like_sf"/>
</dbReference>
<dbReference type="RefSeq" id="WP_107570319.1">
    <property type="nucleotide sequence ID" value="NZ_PYYB01000002.1"/>
</dbReference>
<evidence type="ECO:0000256" key="3">
    <source>
        <dbReference type="ARBA" id="ARBA00023002"/>
    </source>
</evidence>
<dbReference type="GO" id="GO:0016491">
    <property type="term" value="F:oxidoreductase activity"/>
    <property type="evidence" value="ECO:0007669"/>
    <property type="project" value="UniProtKB-KW"/>
</dbReference>
<dbReference type="Pfam" id="PF08240">
    <property type="entry name" value="ADH_N"/>
    <property type="match status" value="1"/>
</dbReference>
<reference evidence="5 6" key="1">
    <citation type="submission" date="2018-03" db="EMBL/GenBank/DDBJ databases">
        <title>Aquarubrobacter algicola gen. nov., sp. nov., a novel actinobacterium isolated from shallow eutrophic lake during the end of cyanobacterial harmful algal blooms.</title>
        <authorList>
            <person name="Chun S.J."/>
        </authorList>
    </citation>
    <scope>NUCLEOTIDE SEQUENCE [LARGE SCALE GENOMIC DNA]</scope>
    <source>
        <strain evidence="5 6">Seoho-28</strain>
    </source>
</reference>
<comment type="caution">
    <text evidence="5">The sequence shown here is derived from an EMBL/GenBank/DDBJ whole genome shotgun (WGS) entry which is preliminary data.</text>
</comment>
<dbReference type="GO" id="GO:0008270">
    <property type="term" value="F:zinc ion binding"/>
    <property type="evidence" value="ECO:0007669"/>
    <property type="project" value="InterPro"/>
</dbReference>
<dbReference type="InterPro" id="IPR020843">
    <property type="entry name" value="ER"/>
</dbReference>
<gene>
    <name evidence="5" type="ORF">C7Y72_16770</name>
</gene>
<accession>A0A2T4UFR8</accession>
<keyword evidence="6" id="KW-1185">Reference proteome</keyword>
<dbReference type="OrthoDB" id="9797931at2"/>
<organism evidence="5 6">
    <name type="scientific">Paraconexibacter algicola</name>
    <dbReference type="NCBI Taxonomy" id="2133960"/>
    <lineage>
        <taxon>Bacteria</taxon>
        <taxon>Bacillati</taxon>
        <taxon>Actinomycetota</taxon>
        <taxon>Thermoleophilia</taxon>
        <taxon>Solirubrobacterales</taxon>
        <taxon>Paraconexibacteraceae</taxon>
        <taxon>Paraconexibacter</taxon>
    </lineage>
</organism>
<sequence length="321" mass="33511">MRVALSTTPHDVTVQERPDPVAGPGEVVCRVLACGVCGSDVSTAWVARKVPVVLGHELCGEVEQVGEGVRTVAPGDRVVIHHHAPCGECRRCRRGHETLCDRFRTTALDPGGFAERVRVPADLVDELLPLGDLDVERATFVEPLACVLRALDRVGLRAGDSLLVVGAGTSGLLAIAAAHARAVEAVWIREPRPERLQLATTLGATRHADELVDVALVCTPARAAIADGAAAVAPGGALCLYAPPAPGERLDLDAFATYMGEVEVHASYSAGPADMRAALALLASGAVDPLPLVTHRLPLERTAEALELQRGGGAVKALVLP</sequence>
<name>A0A2T4UFR8_9ACTN</name>
<evidence type="ECO:0000313" key="6">
    <source>
        <dbReference type="Proteomes" id="UP000240739"/>
    </source>
</evidence>
<dbReference type="PANTHER" id="PTHR43401">
    <property type="entry name" value="L-THREONINE 3-DEHYDROGENASE"/>
    <property type="match status" value="1"/>
</dbReference>
<dbReference type="PROSITE" id="PS00059">
    <property type="entry name" value="ADH_ZINC"/>
    <property type="match status" value="1"/>
</dbReference>
<dbReference type="EMBL" id="PYYB01000002">
    <property type="protein sequence ID" value="PTL56600.1"/>
    <property type="molecule type" value="Genomic_DNA"/>
</dbReference>
<dbReference type="InterPro" id="IPR050129">
    <property type="entry name" value="Zn_alcohol_dh"/>
</dbReference>
<dbReference type="InterPro" id="IPR036291">
    <property type="entry name" value="NAD(P)-bd_dom_sf"/>
</dbReference>
<dbReference type="PANTHER" id="PTHR43401:SF2">
    <property type="entry name" value="L-THREONINE 3-DEHYDROGENASE"/>
    <property type="match status" value="1"/>
</dbReference>
<feature type="domain" description="Enoyl reductase (ER)" evidence="4">
    <location>
        <begin position="7"/>
        <end position="319"/>
    </location>
</feature>
<dbReference type="SUPFAM" id="SSF51735">
    <property type="entry name" value="NAD(P)-binding Rossmann-fold domains"/>
    <property type="match status" value="1"/>
</dbReference>
<dbReference type="Gene3D" id="3.90.180.10">
    <property type="entry name" value="Medium-chain alcohol dehydrogenases, catalytic domain"/>
    <property type="match status" value="1"/>
</dbReference>
<evidence type="ECO:0000256" key="2">
    <source>
        <dbReference type="ARBA" id="ARBA00022833"/>
    </source>
</evidence>
<dbReference type="SMART" id="SM00829">
    <property type="entry name" value="PKS_ER"/>
    <property type="match status" value="1"/>
</dbReference>
<dbReference type="Gene3D" id="3.40.50.720">
    <property type="entry name" value="NAD(P)-binding Rossmann-like Domain"/>
    <property type="match status" value="1"/>
</dbReference>
<evidence type="ECO:0000313" key="5">
    <source>
        <dbReference type="EMBL" id="PTL56600.1"/>
    </source>
</evidence>
<dbReference type="SUPFAM" id="SSF50129">
    <property type="entry name" value="GroES-like"/>
    <property type="match status" value="1"/>
</dbReference>
<keyword evidence="3" id="KW-0560">Oxidoreductase</keyword>
<dbReference type="InterPro" id="IPR013154">
    <property type="entry name" value="ADH-like_N"/>
</dbReference>
<dbReference type="AlphaFoldDB" id="A0A2T4UFR8"/>
<evidence type="ECO:0000256" key="1">
    <source>
        <dbReference type="ARBA" id="ARBA00022723"/>
    </source>
</evidence>
<evidence type="ECO:0000259" key="4">
    <source>
        <dbReference type="SMART" id="SM00829"/>
    </source>
</evidence>
<protein>
    <submittedName>
        <fullName evidence="5">Alcohol dehydrogenase</fullName>
    </submittedName>
</protein>
<keyword evidence="1" id="KW-0479">Metal-binding</keyword>